<gene>
    <name evidence="2" type="ORF">OMED0929_LOCUS963</name>
</gene>
<organism evidence="2">
    <name type="scientific">Ostreococcus mediterraneus</name>
    <dbReference type="NCBI Taxonomy" id="1486918"/>
    <lineage>
        <taxon>Eukaryota</taxon>
        <taxon>Viridiplantae</taxon>
        <taxon>Chlorophyta</taxon>
        <taxon>Mamiellophyceae</taxon>
        <taxon>Mamiellales</taxon>
        <taxon>Bathycoccaceae</taxon>
        <taxon>Ostreococcus</taxon>
    </lineage>
</organism>
<proteinExistence type="predicted"/>
<dbReference type="Pfam" id="PF14439">
    <property type="entry name" value="Bd3614-deam"/>
    <property type="match status" value="1"/>
</dbReference>
<accession>A0A7S0PIT8</accession>
<dbReference type="AlphaFoldDB" id="A0A7S0PIT8"/>
<sequence>MAHSSGATRARGRRARRTCVATAHAERRRTNAPRAPTTRERAIVDAARARTQRCDDDVGARARAGEVAVMLAPKKARVVAYARGEDGVGATARCVIGIREYERERVIAGGGDGMLRNMADAWCRQRVFVSCASDGVSEFDRAVVKVCATSISALGDFDRALAPMDEDFDEGDDIDAYEFIDVTPASTRAIVRGMNEGRERARASVAACSTSSSREFFNSARESIGAVMKTESRRGQSRAVFAALYHEDRGVYDVAANVNGDNKALHAEMCLLLPIKAGLAPLARQAPAHGKLIEPRSNVLVTLQCCRMCAALIREFSDIERVTYATADDGPLAKSTALQREPIAEFPFHDFDT</sequence>
<dbReference type="SUPFAM" id="SSF53927">
    <property type="entry name" value="Cytidine deaminase-like"/>
    <property type="match status" value="1"/>
</dbReference>
<protein>
    <submittedName>
        <fullName evidence="2">Uncharacterized protein</fullName>
    </submittedName>
</protein>
<dbReference type="EMBL" id="HBEW01001089">
    <property type="protein sequence ID" value="CAD8576979.1"/>
    <property type="molecule type" value="Transcribed_RNA"/>
</dbReference>
<name>A0A7S0PIT8_9CHLO</name>
<feature type="region of interest" description="Disordered" evidence="1">
    <location>
        <begin position="1"/>
        <end position="38"/>
    </location>
</feature>
<dbReference type="InterPro" id="IPR025853">
    <property type="entry name" value="NH3ase_Bd3614-like"/>
</dbReference>
<reference evidence="2" key="1">
    <citation type="submission" date="2021-01" db="EMBL/GenBank/DDBJ databases">
        <authorList>
            <person name="Corre E."/>
            <person name="Pelletier E."/>
            <person name="Niang G."/>
            <person name="Scheremetjew M."/>
            <person name="Finn R."/>
            <person name="Kale V."/>
            <person name="Holt S."/>
            <person name="Cochrane G."/>
            <person name="Meng A."/>
            <person name="Brown T."/>
            <person name="Cohen L."/>
        </authorList>
    </citation>
    <scope>NUCLEOTIDE SEQUENCE</scope>
    <source>
        <strain evidence="2">Clade-D-RCC2572</strain>
    </source>
</reference>
<dbReference type="InterPro" id="IPR016193">
    <property type="entry name" value="Cytidine_deaminase-like"/>
</dbReference>
<dbReference type="GO" id="GO:0003824">
    <property type="term" value="F:catalytic activity"/>
    <property type="evidence" value="ECO:0007669"/>
    <property type="project" value="InterPro"/>
</dbReference>
<evidence type="ECO:0000256" key="1">
    <source>
        <dbReference type="SAM" id="MobiDB-lite"/>
    </source>
</evidence>
<evidence type="ECO:0000313" key="2">
    <source>
        <dbReference type="EMBL" id="CAD8576979.1"/>
    </source>
</evidence>
<dbReference type="Gene3D" id="3.40.140.10">
    <property type="entry name" value="Cytidine Deaminase, domain 2"/>
    <property type="match status" value="1"/>
</dbReference>